<evidence type="ECO:0000259" key="1">
    <source>
        <dbReference type="PROSITE" id="PS51186"/>
    </source>
</evidence>
<keyword evidence="3" id="KW-1185">Reference proteome</keyword>
<dbReference type="InterPro" id="IPR000182">
    <property type="entry name" value="GNAT_dom"/>
</dbReference>
<keyword evidence="2" id="KW-0808">Transferase</keyword>
<dbReference type="Proteomes" id="UP000514509">
    <property type="component" value="Chromosome"/>
</dbReference>
<dbReference type="Gene3D" id="3.40.630.30">
    <property type="match status" value="1"/>
</dbReference>
<accession>A0A7L7L9B2</accession>
<name>A0A7L7L9B2_9BACT</name>
<dbReference type="InterPro" id="IPR016181">
    <property type="entry name" value="Acyl_CoA_acyltransferase"/>
</dbReference>
<protein>
    <submittedName>
        <fullName evidence="2">GNAT family N-acetyltransferase</fullName>
    </submittedName>
</protein>
<gene>
    <name evidence="2" type="ORF">HUW48_15875</name>
</gene>
<dbReference type="SUPFAM" id="SSF55729">
    <property type="entry name" value="Acyl-CoA N-acyltransferases (Nat)"/>
    <property type="match status" value="1"/>
</dbReference>
<organism evidence="2 3">
    <name type="scientific">Adhaeribacter radiodurans</name>
    <dbReference type="NCBI Taxonomy" id="2745197"/>
    <lineage>
        <taxon>Bacteria</taxon>
        <taxon>Pseudomonadati</taxon>
        <taxon>Bacteroidota</taxon>
        <taxon>Cytophagia</taxon>
        <taxon>Cytophagales</taxon>
        <taxon>Hymenobacteraceae</taxon>
        <taxon>Adhaeribacter</taxon>
    </lineage>
</organism>
<dbReference type="PROSITE" id="PS51186">
    <property type="entry name" value="GNAT"/>
    <property type="match status" value="1"/>
</dbReference>
<dbReference type="GO" id="GO:0016747">
    <property type="term" value="F:acyltransferase activity, transferring groups other than amino-acyl groups"/>
    <property type="evidence" value="ECO:0007669"/>
    <property type="project" value="InterPro"/>
</dbReference>
<evidence type="ECO:0000313" key="2">
    <source>
        <dbReference type="EMBL" id="QMU29426.1"/>
    </source>
</evidence>
<dbReference type="Pfam" id="PF13673">
    <property type="entry name" value="Acetyltransf_10"/>
    <property type="match status" value="1"/>
</dbReference>
<evidence type="ECO:0000313" key="3">
    <source>
        <dbReference type="Proteomes" id="UP000514509"/>
    </source>
</evidence>
<dbReference type="KEGG" id="add:HUW48_15875"/>
<dbReference type="CDD" id="cd04301">
    <property type="entry name" value="NAT_SF"/>
    <property type="match status" value="1"/>
</dbReference>
<dbReference type="RefSeq" id="WP_182411885.1">
    <property type="nucleotide sequence ID" value="NZ_CP055153.1"/>
</dbReference>
<reference evidence="2 3" key="1">
    <citation type="submission" date="2020-08" db="EMBL/GenBank/DDBJ databases">
        <title>Adhaeribacter dokdonensis sp. nov., isolated from the rhizosphere of Elymus tsukushiensis, a plant native to the Dokdo Islands, Republic of Korea.</title>
        <authorList>
            <person name="Ghim S.Y."/>
        </authorList>
    </citation>
    <scope>NUCLEOTIDE SEQUENCE [LARGE SCALE GENOMIC DNA]</scope>
    <source>
        <strain evidence="2 3">KUDC8001</strain>
    </source>
</reference>
<feature type="domain" description="N-acetyltransferase" evidence="1">
    <location>
        <begin position="2"/>
        <end position="142"/>
    </location>
</feature>
<dbReference type="EMBL" id="CP055153">
    <property type="protein sequence ID" value="QMU29426.1"/>
    <property type="molecule type" value="Genomic_DNA"/>
</dbReference>
<sequence>MIVVRRVTDIRDLDAAFTIREKVFVEEQKVPQDAEYDQHDKTANHYLATYNEIPVGAARWRPTTNGIKLERFAVLPAYRNKQVGSALLHEVLKDVLANFPDEKIYLHAQVPALSFYARHGFTKLGELFTECDIDHFKMVYSA</sequence>
<dbReference type="AlphaFoldDB" id="A0A7L7L9B2"/>
<proteinExistence type="predicted"/>